<gene>
    <name evidence="1" type="ORF">H8K52_14245</name>
</gene>
<dbReference type="EMBL" id="JACOFW010000017">
    <property type="protein sequence ID" value="MBC3808501.1"/>
    <property type="molecule type" value="Genomic_DNA"/>
</dbReference>
<keyword evidence="2" id="KW-1185">Reference proteome</keyword>
<organism evidence="1 2">
    <name type="scientific">Undibacterium seohonense</name>
    <dbReference type="NCBI Taxonomy" id="1344950"/>
    <lineage>
        <taxon>Bacteria</taxon>
        <taxon>Pseudomonadati</taxon>
        <taxon>Pseudomonadota</taxon>
        <taxon>Betaproteobacteria</taxon>
        <taxon>Burkholderiales</taxon>
        <taxon>Oxalobacteraceae</taxon>
        <taxon>Undibacterium</taxon>
    </lineage>
</organism>
<dbReference type="Proteomes" id="UP000648257">
    <property type="component" value="Unassembled WGS sequence"/>
</dbReference>
<reference evidence="1 2" key="1">
    <citation type="submission" date="2020-08" db="EMBL/GenBank/DDBJ databases">
        <title>Novel species isolated from subtropical streams in China.</title>
        <authorList>
            <person name="Lu H."/>
        </authorList>
    </citation>
    <scope>NUCLEOTIDE SEQUENCE [LARGE SCALE GENOMIC DNA]</scope>
    <source>
        <strain evidence="1 2">KACC 16656</strain>
    </source>
</reference>
<sequence>MKPIVFLDIDDVVAIDPNFSGSTVVAALKNNRNIEEKFWASVFLSSAVSNLSLMHEDFSPSYVISSSWTNYLNRDQVAFAFNSAGLDFIAKNLHREWRTPKTEFIGRLIEIQTWISKFGVTT</sequence>
<evidence type="ECO:0000313" key="2">
    <source>
        <dbReference type="Proteomes" id="UP000648257"/>
    </source>
</evidence>
<protein>
    <submittedName>
        <fullName evidence="1">Uncharacterized protein</fullName>
    </submittedName>
</protein>
<dbReference type="RefSeq" id="WP_186923580.1">
    <property type="nucleotide sequence ID" value="NZ_JACOFW010000017.1"/>
</dbReference>
<accession>A0ABR6X806</accession>
<name>A0ABR6X806_9BURK</name>
<comment type="caution">
    <text evidence="1">The sequence shown here is derived from an EMBL/GenBank/DDBJ whole genome shotgun (WGS) entry which is preliminary data.</text>
</comment>
<evidence type="ECO:0000313" key="1">
    <source>
        <dbReference type="EMBL" id="MBC3808501.1"/>
    </source>
</evidence>
<proteinExistence type="predicted"/>